<protein>
    <submittedName>
        <fullName evidence="2">PRC-barrel domain containing protein</fullName>
    </submittedName>
</protein>
<evidence type="ECO:0000313" key="3">
    <source>
        <dbReference type="Proteomes" id="UP000309061"/>
    </source>
</evidence>
<dbReference type="InterPro" id="IPR011033">
    <property type="entry name" value="PRC_barrel-like_sf"/>
</dbReference>
<organism evidence="2 3">
    <name type="scientific">Methylocystis heyeri</name>
    <dbReference type="NCBI Taxonomy" id="391905"/>
    <lineage>
        <taxon>Bacteria</taxon>
        <taxon>Pseudomonadati</taxon>
        <taxon>Pseudomonadota</taxon>
        <taxon>Alphaproteobacteria</taxon>
        <taxon>Hyphomicrobiales</taxon>
        <taxon>Methylocystaceae</taxon>
        <taxon>Methylocystis</taxon>
    </lineage>
</organism>
<dbReference type="InterPro" id="IPR027275">
    <property type="entry name" value="PRC-brl_dom"/>
</dbReference>
<name>A0A6B8KM61_9HYPH</name>
<accession>A0A6B8KM61</accession>
<dbReference type="KEGG" id="mhey:H2LOC_020755"/>
<reference evidence="2 3" key="1">
    <citation type="submission" date="2019-11" db="EMBL/GenBank/DDBJ databases">
        <title>The genome sequence of Methylocystis heyeri.</title>
        <authorList>
            <person name="Oshkin I.Y."/>
            <person name="Miroshnikov K."/>
            <person name="Dedysh S.N."/>
        </authorList>
    </citation>
    <scope>NUCLEOTIDE SEQUENCE [LARGE SCALE GENOMIC DNA]</scope>
    <source>
        <strain evidence="2 3">H2</strain>
        <plasmid evidence="2 3">unnamed1</plasmid>
    </source>
</reference>
<dbReference type="Gene3D" id="2.30.30.240">
    <property type="entry name" value="PRC-barrel domain"/>
    <property type="match status" value="1"/>
</dbReference>
<dbReference type="RefSeq" id="WP_136498111.1">
    <property type="nucleotide sequence ID" value="NZ_CP046053.1"/>
</dbReference>
<dbReference type="PANTHER" id="PTHR36505:SF1">
    <property type="entry name" value="BLR1072 PROTEIN"/>
    <property type="match status" value="1"/>
</dbReference>
<feature type="domain" description="PRC-barrel" evidence="1">
    <location>
        <begin position="17"/>
        <end position="86"/>
    </location>
</feature>
<sequence>MATATAHPKFNLISSEHVVGAKIYDPGGKEIGEIDHLMIDKISGHARYAVVNFCGFMCLRPGHHPLPWSSLKYDREREGYLANVTEQLLEAAPDFSDDSWMDREWEMRVHRHYAAHPYWEESATL</sequence>
<geneLocation type="plasmid" evidence="2">
    <name>unnamed1</name>
</geneLocation>
<gene>
    <name evidence="2" type="ORF">H2LOC_020755</name>
</gene>
<evidence type="ECO:0000313" key="2">
    <source>
        <dbReference type="EMBL" id="QGM48225.1"/>
    </source>
</evidence>
<keyword evidence="2" id="KW-0614">Plasmid</keyword>
<dbReference type="AlphaFoldDB" id="A0A6B8KM61"/>
<evidence type="ECO:0000259" key="1">
    <source>
        <dbReference type="Pfam" id="PF05239"/>
    </source>
</evidence>
<dbReference type="SUPFAM" id="SSF50346">
    <property type="entry name" value="PRC-barrel domain"/>
    <property type="match status" value="1"/>
</dbReference>
<keyword evidence="3" id="KW-1185">Reference proteome</keyword>
<dbReference type="OrthoDB" id="7274881at2"/>
<dbReference type="Pfam" id="PF05239">
    <property type="entry name" value="PRC"/>
    <property type="match status" value="1"/>
</dbReference>
<proteinExistence type="predicted"/>
<dbReference type="PANTHER" id="PTHR36505">
    <property type="entry name" value="BLR1072 PROTEIN"/>
    <property type="match status" value="1"/>
</dbReference>
<dbReference type="Proteomes" id="UP000309061">
    <property type="component" value="Plasmid unnamed1"/>
</dbReference>
<dbReference type="EMBL" id="CP046053">
    <property type="protein sequence ID" value="QGM48225.1"/>
    <property type="molecule type" value="Genomic_DNA"/>
</dbReference>